<dbReference type="GO" id="GO:0003677">
    <property type="term" value="F:DNA binding"/>
    <property type="evidence" value="ECO:0007669"/>
    <property type="project" value="InterPro"/>
</dbReference>
<dbReference type="SUPFAM" id="SSF64484">
    <property type="entry name" value="beta and beta-prime subunits of DNA dependent RNA-polymerase"/>
    <property type="match status" value="1"/>
</dbReference>
<dbReference type="Proteomes" id="UP000747110">
    <property type="component" value="Unassembled WGS sequence"/>
</dbReference>
<dbReference type="GO" id="GO:0009507">
    <property type="term" value="C:chloroplast"/>
    <property type="evidence" value="ECO:0007669"/>
    <property type="project" value="UniProtKB-SubCell"/>
</dbReference>
<name>A0A8J4CWD9_9CHLO</name>
<dbReference type="Pfam" id="PF00562">
    <property type="entry name" value="RNA_pol_Rpb2_6"/>
    <property type="match status" value="1"/>
</dbReference>
<comment type="subcellular location">
    <subcellularLocation>
        <location evidence="2">Plastid</location>
        <location evidence="2">Chloroplast</location>
    </subcellularLocation>
</comment>
<keyword evidence="6" id="KW-0150">Chloroplast</keyword>
<feature type="domain" description="DNA-directed RNA polymerase subunit 2 hybrid-binding" evidence="13">
    <location>
        <begin position="2"/>
        <end position="104"/>
    </location>
</feature>
<evidence type="ECO:0000256" key="6">
    <source>
        <dbReference type="ARBA" id="ARBA00022528"/>
    </source>
</evidence>
<comment type="similarity">
    <text evidence="3">Belongs to the RNA polymerase beta chain family.</text>
</comment>
<dbReference type="Gene3D" id="2.40.50.150">
    <property type="match status" value="1"/>
</dbReference>
<comment type="subunit">
    <text evidence="11">In plastids the minimal PEP RNA polymerase catalytic core is composed of four subunits: alpha, beta, beta', and beta''. When a (nuclear-encoded) sigma factor is associated with the core the holoenzyme is formed, which can initiate transcription.</text>
</comment>
<evidence type="ECO:0000256" key="8">
    <source>
        <dbReference type="ARBA" id="ARBA00022679"/>
    </source>
</evidence>
<evidence type="ECO:0000256" key="1">
    <source>
        <dbReference type="ARBA" id="ARBA00004026"/>
    </source>
</evidence>
<keyword evidence="15" id="KW-1185">Reference proteome</keyword>
<dbReference type="InterPro" id="IPR014724">
    <property type="entry name" value="RNA_pol_RPB2_OB-fold"/>
</dbReference>
<dbReference type="EMBL" id="BNCP01000055">
    <property type="protein sequence ID" value="GIL90297.1"/>
    <property type="molecule type" value="Genomic_DNA"/>
</dbReference>
<accession>A0A8J4CWD9</accession>
<gene>
    <name evidence="14" type="ORF">Vretifemale_17939</name>
</gene>
<sequence>SNQDTCLIQKTAVKEGDWIETGDLLADSASSVGGELAIGHNIIVAYMPWEGYNYEDAILINERLVYDDIYTSVHIERYEILTTDTKLGSEQITREIPDTNENEIR</sequence>
<dbReference type="Gene3D" id="2.40.270.10">
    <property type="entry name" value="DNA-directed RNA polymerase, subunit 2, domain 6"/>
    <property type="match status" value="1"/>
</dbReference>
<proteinExistence type="inferred from homology"/>
<dbReference type="GO" id="GO:0000428">
    <property type="term" value="C:DNA-directed RNA polymerase complex"/>
    <property type="evidence" value="ECO:0007669"/>
    <property type="project" value="UniProtKB-KW"/>
</dbReference>
<organism evidence="14 15">
    <name type="scientific">Volvox reticuliferus</name>
    <dbReference type="NCBI Taxonomy" id="1737510"/>
    <lineage>
        <taxon>Eukaryota</taxon>
        <taxon>Viridiplantae</taxon>
        <taxon>Chlorophyta</taxon>
        <taxon>core chlorophytes</taxon>
        <taxon>Chlorophyceae</taxon>
        <taxon>CS clade</taxon>
        <taxon>Chlamydomonadales</taxon>
        <taxon>Volvocaceae</taxon>
        <taxon>Volvox</taxon>
    </lineage>
</organism>
<evidence type="ECO:0000313" key="15">
    <source>
        <dbReference type="Proteomes" id="UP000747110"/>
    </source>
</evidence>
<keyword evidence="9" id="KW-0548">Nucleotidyltransferase</keyword>
<dbReference type="GO" id="GO:0003899">
    <property type="term" value="F:DNA-directed RNA polymerase activity"/>
    <property type="evidence" value="ECO:0007669"/>
    <property type="project" value="UniProtKB-EC"/>
</dbReference>
<reference evidence="14" key="1">
    <citation type="journal article" date="2021" name="Proc. Natl. Acad. Sci. U.S.A.">
        <title>Three genomes in the algal genus Volvox reveal the fate of a haploid sex-determining region after a transition to homothallism.</title>
        <authorList>
            <person name="Yamamoto K."/>
            <person name="Hamaji T."/>
            <person name="Kawai-Toyooka H."/>
            <person name="Matsuzaki R."/>
            <person name="Takahashi F."/>
            <person name="Nishimura Y."/>
            <person name="Kawachi M."/>
            <person name="Noguchi H."/>
            <person name="Minakuchi Y."/>
            <person name="Umen J.G."/>
            <person name="Toyoda A."/>
            <person name="Nozaki H."/>
        </authorList>
    </citation>
    <scope>NUCLEOTIDE SEQUENCE</scope>
    <source>
        <strain evidence="14">NIES-3786</strain>
    </source>
</reference>
<dbReference type="AlphaFoldDB" id="A0A8J4CWD9"/>
<protein>
    <recommendedName>
        <fullName evidence="4">DNA-directed RNA polymerase</fullName>
        <ecNumber evidence="4">2.7.7.6</ecNumber>
    </recommendedName>
    <alternativeName>
        <fullName evidence="12">PEP</fullName>
    </alternativeName>
</protein>
<dbReference type="GO" id="GO:0006351">
    <property type="term" value="P:DNA-templated transcription"/>
    <property type="evidence" value="ECO:0007669"/>
    <property type="project" value="InterPro"/>
</dbReference>
<dbReference type="InterPro" id="IPR037033">
    <property type="entry name" value="DNA-dir_RNAP_su2_hyb_sf"/>
</dbReference>
<evidence type="ECO:0000256" key="7">
    <source>
        <dbReference type="ARBA" id="ARBA00022640"/>
    </source>
</evidence>
<dbReference type="InterPro" id="IPR015712">
    <property type="entry name" value="DNA-dir_RNA_pol_su2"/>
</dbReference>
<keyword evidence="5" id="KW-0240">DNA-directed RNA polymerase</keyword>
<comment type="function">
    <text evidence="1">DNA-dependent RNA polymerase catalyzes the transcription of DNA into RNA using the four ribonucleoside triphosphates as substrates.</text>
</comment>
<evidence type="ECO:0000256" key="3">
    <source>
        <dbReference type="ARBA" id="ARBA00006835"/>
    </source>
</evidence>
<evidence type="ECO:0000256" key="11">
    <source>
        <dbReference type="ARBA" id="ARBA00026088"/>
    </source>
</evidence>
<evidence type="ECO:0000259" key="13">
    <source>
        <dbReference type="Pfam" id="PF00562"/>
    </source>
</evidence>
<evidence type="ECO:0000256" key="5">
    <source>
        <dbReference type="ARBA" id="ARBA00022478"/>
    </source>
</evidence>
<evidence type="ECO:0000256" key="12">
    <source>
        <dbReference type="ARBA" id="ARBA00032782"/>
    </source>
</evidence>
<dbReference type="InterPro" id="IPR007120">
    <property type="entry name" value="DNA-dir_RNAP_su2_dom"/>
</dbReference>
<keyword evidence="8" id="KW-0808">Transferase</keyword>
<feature type="non-terminal residue" evidence="14">
    <location>
        <position position="1"/>
    </location>
</feature>
<dbReference type="OrthoDB" id="564920at2759"/>
<evidence type="ECO:0000313" key="14">
    <source>
        <dbReference type="EMBL" id="GIL90297.1"/>
    </source>
</evidence>
<evidence type="ECO:0000256" key="2">
    <source>
        <dbReference type="ARBA" id="ARBA00004229"/>
    </source>
</evidence>
<feature type="non-terminal residue" evidence="14">
    <location>
        <position position="105"/>
    </location>
</feature>
<comment type="caution">
    <text evidence="14">The sequence shown here is derived from an EMBL/GenBank/DDBJ whole genome shotgun (WGS) entry which is preliminary data.</text>
</comment>
<dbReference type="PANTHER" id="PTHR20856">
    <property type="entry name" value="DNA-DIRECTED RNA POLYMERASE I SUBUNIT 2"/>
    <property type="match status" value="1"/>
</dbReference>
<evidence type="ECO:0000256" key="9">
    <source>
        <dbReference type="ARBA" id="ARBA00022695"/>
    </source>
</evidence>
<dbReference type="EC" id="2.7.7.6" evidence="4"/>
<keyword evidence="10" id="KW-0804">Transcription</keyword>
<keyword evidence="7" id="KW-0934">Plastid</keyword>
<evidence type="ECO:0000256" key="4">
    <source>
        <dbReference type="ARBA" id="ARBA00012418"/>
    </source>
</evidence>
<evidence type="ECO:0000256" key="10">
    <source>
        <dbReference type="ARBA" id="ARBA00023163"/>
    </source>
</evidence>
<dbReference type="GO" id="GO:0032549">
    <property type="term" value="F:ribonucleoside binding"/>
    <property type="evidence" value="ECO:0007669"/>
    <property type="project" value="InterPro"/>
</dbReference>
<dbReference type="Gene3D" id="2.40.50.100">
    <property type="match status" value="1"/>
</dbReference>